<evidence type="ECO:0000313" key="1">
    <source>
        <dbReference type="EMBL" id="SEO72350.1"/>
    </source>
</evidence>
<gene>
    <name evidence="1" type="ORF">SAMN04488134_111117</name>
</gene>
<reference evidence="1 2" key="1">
    <citation type="submission" date="2016-10" db="EMBL/GenBank/DDBJ databases">
        <authorList>
            <person name="de Groot N.N."/>
        </authorList>
    </citation>
    <scope>NUCLEOTIDE SEQUENCE [LARGE SCALE GENOMIC DNA]</scope>
    <source>
        <strain evidence="1 2">CGMCC 1.10434</strain>
    </source>
</reference>
<sequence>MKKVKGAYLLTFFVIVLLALLLHVNLINTLYGVNGNQASDNNNLRESNFKKEGDLLEARRAGRLEEGEVLTEAVIIEKTDLFIETLVQEINEDYSVINYSSKEQLYELFDGIATRESVKPYLDFYYQELDDSIYILPTELPPWFVVGVPYEVTESANGTFVVFQETVTDLHGPYKIEIEFAYNDNWEIIRINHFNEEVYPGSTDII</sequence>
<dbReference type="EMBL" id="FODJ01000011">
    <property type="protein sequence ID" value="SEO72350.1"/>
    <property type="molecule type" value="Genomic_DNA"/>
</dbReference>
<dbReference type="AlphaFoldDB" id="A0A1H8S111"/>
<protein>
    <submittedName>
        <fullName evidence="1">Uncharacterized protein</fullName>
    </submittedName>
</protein>
<name>A0A1H8S111_9BACI</name>
<accession>A0A1H8S111</accession>
<dbReference type="RefSeq" id="WP_091499546.1">
    <property type="nucleotide sequence ID" value="NZ_FODJ01000011.1"/>
</dbReference>
<proteinExistence type="predicted"/>
<dbReference type="OrthoDB" id="2880030at2"/>
<evidence type="ECO:0000313" key="2">
    <source>
        <dbReference type="Proteomes" id="UP000199300"/>
    </source>
</evidence>
<organism evidence="1 2">
    <name type="scientific">Amphibacillus marinus</name>
    <dbReference type="NCBI Taxonomy" id="872970"/>
    <lineage>
        <taxon>Bacteria</taxon>
        <taxon>Bacillati</taxon>
        <taxon>Bacillota</taxon>
        <taxon>Bacilli</taxon>
        <taxon>Bacillales</taxon>
        <taxon>Bacillaceae</taxon>
        <taxon>Amphibacillus</taxon>
    </lineage>
</organism>
<dbReference type="Proteomes" id="UP000199300">
    <property type="component" value="Unassembled WGS sequence"/>
</dbReference>
<keyword evidence="2" id="KW-1185">Reference proteome</keyword>